<sequence length="150" mass="16498">MNEDVGSPHQRLREHLDEQLDKTLRPLTSVRDLGKIRERELLDLGVYLLEMGLAVLSEVDLYRPDLEAAVATAAIAAKGRTDQPLLPRVSELISTQTDQLTATRAALDEATPALQQEDRQYLAVVAALDTTLSAFANLTALFNIVPSTYV</sequence>
<evidence type="ECO:0000313" key="1">
    <source>
        <dbReference type="EMBL" id="SFK53101.1"/>
    </source>
</evidence>
<organism evidence="1 2">
    <name type="scientific">Amycolatopsis sacchari</name>
    <dbReference type="NCBI Taxonomy" id="115433"/>
    <lineage>
        <taxon>Bacteria</taxon>
        <taxon>Bacillati</taxon>
        <taxon>Actinomycetota</taxon>
        <taxon>Actinomycetes</taxon>
        <taxon>Pseudonocardiales</taxon>
        <taxon>Pseudonocardiaceae</taxon>
        <taxon>Amycolatopsis</taxon>
    </lineage>
</organism>
<gene>
    <name evidence="1" type="ORF">SAMN05421835_12386</name>
</gene>
<dbReference type="AlphaFoldDB" id="A0A1I4AAX3"/>
<protein>
    <submittedName>
        <fullName evidence="1">Uncharacterized protein</fullName>
    </submittedName>
</protein>
<keyword evidence="2" id="KW-1185">Reference proteome</keyword>
<dbReference type="EMBL" id="FORP01000023">
    <property type="protein sequence ID" value="SFK53101.1"/>
    <property type="molecule type" value="Genomic_DNA"/>
</dbReference>
<reference evidence="1 2" key="1">
    <citation type="submission" date="2016-10" db="EMBL/GenBank/DDBJ databases">
        <authorList>
            <person name="de Groot N.N."/>
        </authorList>
    </citation>
    <scope>NUCLEOTIDE SEQUENCE [LARGE SCALE GENOMIC DNA]</scope>
    <source>
        <strain evidence="1 2">DSM 44468</strain>
    </source>
</reference>
<dbReference type="STRING" id="115433.SAMN05421835_12386"/>
<evidence type="ECO:0000313" key="2">
    <source>
        <dbReference type="Proteomes" id="UP000199025"/>
    </source>
</evidence>
<dbReference type="Proteomes" id="UP000199025">
    <property type="component" value="Unassembled WGS sequence"/>
</dbReference>
<accession>A0A1I4AAX3</accession>
<name>A0A1I4AAX3_9PSEU</name>
<dbReference type="RefSeq" id="WP_091514023.1">
    <property type="nucleotide sequence ID" value="NZ_CBDQZW010000062.1"/>
</dbReference>
<proteinExistence type="predicted"/>